<evidence type="ECO:0000313" key="2">
    <source>
        <dbReference type="EMBL" id="GFS44241.1"/>
    </source>
</evidence>
<organism evidence="2 3">
    <name type="scientific">Actinidia rufa</name>
    <dbReference type="NCBI Taxonomy" id="165716"/>
    <lineage>
        <taxon>Eukaryota</taxon>
        <taxon>Viridiplantae</taxon>
        <taxon>Streptophyta</taxon>
        <taxon>Embryophyta</taxon>
        <taxon>Tracheophyta</taxon>
        <taxon>Spermatophyta</taxon>
        <taxon>Magnoliopsida</taxon>
        <taxon>eudicotyledons</taxon>
        <taxon>Gunneridae</taxon>
        <taxon>Pentapetalae</taxon>
        <taxon>asterids</taxon>
        <taxon>Ericales</taxon>
        <taxon>Actinidiaceae</taxon>
        <taxon>Actinidia</taxon>
    </lineage>
</organism>
<name>A0A7J0DWX9_9ERIC</name>
<dbReference type="InterPro" id="IPR054722">
    <property type="entry name" value="PolX-like_BBD"/>
</dbReference>
<dbReference type="Pfam" id="PF22936">
    <property type="entry name" value="Pol_BBD"/>
    <property type="match status" value="1"/>
</dbReference>
<proteinExistence type="predicted"/>
<evidence type="ECO:0000313" key="3">
    <source>
        <dbReference type="Proteomes" id="UP000585474"/>
    </source>
</evidence>
<comment type="caution">
    <text evidence="2">The sequence shown here is derived from an EMBL/GenBank/DDBJ whole genome shotgun (WGS) entry which is preliminary data.</text>
</comment>
<feature type="domain" description="Retrovirus-related Pol polyprotein from transposon TNT 1-94-like beta-barrel" evidence="1">
    <location>
        <begin position="21"/>
        <end position="77"/>
    </location>
</feature>
<dbReference type="Proteomes" id="UP000585474">
    <property type="component" value="Unassembled WGS sequence"/>
</dbReference>
<gene>
    <name evidence="2" type="ORF">Acr_00g0089350</name>
</gene>
<dbReference type="AlphaFoldDB" id="A0A7J0DWX9"/>
<dbReference type="OrthoDB" id="2663223at2759"/>
<protein>
    <recommendedName>
        <fullName evidence="1">Retrovirus-related Pol polyprotein from transposon TNT 1-94-like beta-barrel domain-containing protein</fullName>
    </recommendedName>
</protein>
<evidence type="ECO:0000259" key="1">
    <source>
        <dbReference type="Pfam" id="PF22936"/>
    </source>
</evidence>
<dbReference type="EMBL" id="BJWL01000434">
    <property type="protein sequence ID" value="GFS44241.1"/>
    <property type="molecule type" value="Genomic_DNA"/>
</dbReference>
<keyword evidence="3" id="KW-1185">Reference proteome</keyword>
<reference evidence="3" key="1">
    <citation type="submission" date="2019-07" db="EMBL/GenBank/DDBJ databases">
        <title>De Novo Assembly of kiwifruit Actinidia rufa.</title>
        <authorList>
            <person name="Sugita-Konishi S."/>
            <person name="Sato K."/>
            <person name="Mori E."/>
            <person name="Abe Y."/>
            <person name="Kisaki G."/>
            <person name="Hamano K."/>
            <person name="Suezawa K."/>
            <person name="Otani M."/>
            <person name="Fukuda T."/>
            <person name="Manabe T."/>
            <person name="Gomi K."/>
            <person name="Tabuchi M."/>
            <person name="Akimitsu K."/>
            <person name="Kataoka I."/>
        </authorList>
    </citation>
    <scope>NUCLEOTIDE SEQUENCE [LARGE SCALE GENOMIC DNA]</scope>
    <source>
        <strain evidence="3">cv. Fuchu</strain>
    </source>
</reference>
<accession>A0A7J0DWX9</accession>
<sequence>MTDDDESDVLLTVLKDGKSDWVLNLGRAYHLCRNREVFSTYAACEGRIWMANNTASRVVGRGSIQFRMVDGRFVTLTKGELLSDVGLVVLARRMDKGSNRCTEARRETTGVLGGSIMVPRGSGVVQERREMLWDMYRSLLCAQGKRDRATTTRKVTYFAVHPCGGLQGTLVRRSYGEAGSEDVKKDNLKTSEYPLESTTSFPWSIKGRVEYFDFLRTLCCGLRESAVR</sequence>